<organism evidence="1">
    <name type="scientific">Arundo donax</name>
    <name type="common">Giant reed</name>
    <name type="synonym">Donax arundinaceus</name>
    <dbReference type="NCBI Taxonomy" id="35708"/>
    <lineage>
        <taxon>Eukaryota</taxon>
        <taxon>Viridiplantae</taxon>
        <taxon>Streptophyta</taxon>
        <taxon>Embryophyta</taxon>
        <taxon>Tracheophyta</taxon>
        <taxon>Spermatophyta</taxon>
        <taxon>Magnoliopsida</taxon>
        <taxon>Liliopsida</taxon>
        <taxon>Poales</taxon>
        <taxon>Poaceae</taxon>
        <taxon>PACMAD clade</taxon>
        <taxon>Arundinoideae</taxon>
        <taxon>Arundineae</taxon>
        <taxon>Arundo</taxon>
    </lineage>
</organism>
<dbReference type="EMBL" id="GBRH01227439">
    <property type="protein sequence ID" value="JAD70456.1"/>
    <property type="molecule type" value="Transcribed_RNA"/>
</dbReference>
<reference evidence="1" key="2">
    <citation type="journal article" date="2015" name="Data Brief">
        <title>Shoot transcriptome of the giant reed, Arundo donax.</title>
        <authorList>
            <person name="Barrero R.A."/>
            <person name="Guerrero F.D."/>
            <person name="Moolhuijzen P."/>
            <person name="Goolsby J.A."/>
            <person name="Tidwell J."/>
            <person name="Bellgard S.E."/>
            <person name="Bellgard M.I."/>
        </authorList>
    </citation>
    <scope>NUCLEOTIDE SEQUENCE</scope>
    <source>
        <tissue evidence="1">Shoot tissue taken approximately 20 cm above the soil surface</tissue>
    </source>
</reference>
<evidence type="ECO:0000313" key="1">
    <source>
        <dbReference type="EMBL" id="JAD70456.1"/>
    </source>
</evidence>
<protein>
    <submittedName>
        <fullName evidence="1">Uncharacterized protein</fullName>
    </submittedName>
</protein>
<name>A0A0A9C4E5_ARUDO</name>
<dbReference type="AlphaFoldDB" id="A0A0A9C4E5"/>
<reference evidence="1" key="1">
    <citation type="submission" date="2014-09" db="EMBL/GenBank/DDBJ databases">
        <authorList>
            <person name="Magalhaes I.L.F."/>
            <person name="Oliveira U."/>
            <person name="Santos F.R."/>
            <person name="Vidigal T.H.D.A."/>
            <person name="Brescovit A.D."/>
            <person name="Santos A.J."/>
        </authorList>
    </citation>
    <scope>NUCLEOTIDE SEQUENCE</scope>
    <source>
        <tissue evidence="1">Shoot tissue taken approximately 20 cm above the soil surface</tissue>
    </source>
</reference>
<proteinExistence type="predicted"/>
<sequence length="41" mass="5080">MEESIRRPTSSNNYARRFNWLYTNKRNFRISSDHSTNCNRR</sequence>
<accession>A0A0A9C4E5</accession>